<evidence type="ECO:0000313" key="1">
    <source>
        <dbReference type="EMBL" id="GHA70571.1"/>
    </source>
</evidence>
<dbReference type="Pfam" id="PF02566">
    <property type="entry name" value="OsmC"/>
    <property type="match status" value="1"/>
</dbReference>
<dbReference type="RefSeq" id="WP_189492312.1">
    <property type="nucleotide sequence ID" value="NZ_BMZG01000004.1"/>
</dbReference>
<protein>
    <submittedName>
        <fullName evidence="1">Peroxiredoxin</fullName>
    </submittedName>
</protein>
<comment type="caution">
    <text evidence="1">The sequence shown here is derived from an EMBL/GenBank/DDBJ whole genome shotgun (WGS) entry which is preliminary data.</text>
</comment>
<name>A0A8J3CKT4_9BURK</name>
<dbReference type="PANTHER" id="PTHR34352">
    <property type="entry name" value="PROTEIN YHFA"/>
    <property type="match status" value="1"/>
</dbReference>
<dbReference type="AlphaFoldDB" id="A0A8J3CKT4"/>
<organism evidence="1 2">
    <name type="scientific">Formosimonas limnophila</name>
    <dbReference type="NCBI Taxonomy" id="1384487"/>
    <lineage>
        <taxon>Bacteria</taxon>
        <taxon>Pseudomonadati</taxon>
        <taxon>Pseudomonadota</taxon>
        <taxon>Betaproteobacteria</taxon>
        <taxon>Burkholderiales</taxon>
        <taxon>Burkholderiaceae</taxon>
        <taxon>Formosimonas</taxon>
    </lineage>
</organism>
<dbReference type="SUPFAM" id="SSF82784">
    <property type="entry name" value="OsmC-like"/>
    <property type="match status" value="1"/>
</dbReference>
<gene>
    <name evidence="1" type="ORF">GCM10009007_09210</name>
</gene>
<reference evidence="1" key="2">
    <citation type="submission" date="2020-09" db="EMBL/GenBank/DDBJ databases">
        <authorList>
            <person name="Sun Q."/>
            <person name="Kim S."/>
        </authorList>
    </citation>
    <scope>NUCLEOTIDE SEQUENCE</scope>
    <source>
        <strain evidence="1">KCTC 32501</strain>
    </source>
</reference>
<dbReference type="EMBL" id="BMZG01000004">
    <property type="protein sequence ID" value="GHA70571.1"/>
    <property type="molecule type" value="Genomic_DNA"/>
</dbReference>
<accession>A0A8J3CKT4</accession>
<dbReference type="InterPro" id="IPR003718">
    <property type="entry name" value="OsmC/Ohr_fam"/>
</dbReference>
<evidence type="ECO:0000313" key="2">
    <source>
        <dbReference type="Proteomes" id="UP000614287"/>
    </source>
</evidence>
<dbReference type="Gene3D" id="3.30.300.20">
    <property type="match status" value="1"/>
</dbReference>
<dbReference type="Proteomes" id="UP000614287">
    <property type="component" value="Unassembled WGS sequence"/>
</dbReference>
<keyword evidence="2" id="KW-1185">Reference proteome</keyword>
<sequence>MECTVRWVGPTAGMSFLGESGSNHAVLMDGAPEAGGRNLGPRPMEMVLIGTGGCSAFDVVMILQKSRQQVTDCVVKLSATRAETDPKVFTNIHFHFVISGHQLTEAAVERAVKLSHEKYCSASIMLAKTASMTHSLEIIEVGEPQNLVT</sequence>
<dbReference type="InterPro" id="IPR036102">
    <property type="entry name" value="OsmC/Ohrsf"/>
</dbReference>
<dbReference type="InterPro" id="IPR015946">
    <property type="entry name" value="KH_dom-like_a/b"/>
</dbReference>
<proteinExistence type="predicted"/>
<dbReference type="Gene3D" id="2.20.25.10">
    <property type="match status" value="1"/>
</dbReference>
<reference evidence="1" key="1">
    <citation type="journal article" date="2014" name="Int. J. Syst. Evol. Microbiol.">
        <title>Complete genome sequence of Corynebacterium casei LMG S-19264T (=DSM 44701T), isolated from a smear-ripened cheese.</title>
        <authorList>
            <consortium name="US DOE Joint Genome Institute (JGI-PGF)"/>
            <person name="Walter F."/>
            <person name="Albersmeier A."/>
            <person name="Kalinowski J."/>
            <person name="Ruckert C."/>
        </authorList>
    </citation>
    <scope>NUCLEOTIDE SEQUENCE</scope>
    <source>
        <strain evidence="1">KCTC 32501</strain>
    </source>
</reference>
<dbReference type="NCBIfam" id="NF008009">
    <property type="entry name" value="PRK10738.1"/>
    <property type="match status" value="1"/>
</dbReference>
<dbReference type="PANTHER" id="PTHR34352:SF1">
    <property type="entry name" value="PROTEIN YHFA"/>
    <property type="match status" value="1"/>
</dbReference>